<dbReference type="GeneID" id="20673578"/>
<dbReference type="RefSeq" id="XP_009548469.1">
    <property type="nucleotide sequence ID" value="XM_009550174.1"/>
</dbReference>
<evidence type="ECO:0000313" key="2">
    <source>
        <dbReference type="EMBL" id="ETW79938.1"/>
    </source>
</evidence>
<dbReference type="EMBL" id="KI925460">
    <property type="protein sequence ID" value="ETW79938.1"/>
    <property type="molecule type" value="Genomic_DNA"/>
</dbReference>
<dbReference type="Proteomes" id="UP000030671">
    <property type="component" value="Unassembled WGS sequence"/>
</dbReference>
<reference evidence="2 3" key="1">
    <citation type="journal article" date="2012" name="New Phytol.">
        <title>Insight into trade-off between wood decay and parasitism from the genome of a fungal forest pathogen.</title>
        <authorList>
            <person name="Olson A."/>
            <person name="Aerts A."/>
            <person name="Asiegbu F."/>
            <person name="Belbahri L."/>
            <person name="Bouzid O."/>
            <person name="Broberg A."/>
            <person name="Canback B."/>
            <person name="Coutinho P.M."/>
            <person name="Cullen D."/>
            <person name="Dalman K."/>
            <person name="Deflorio G."/>
            <person name="van Diepen L.T."/>
            <person name="Dunand C."/>
            <person name="Duplessis S."/>
            <person name="Durling M."/>
            <person name="Gonthier P."/>
            <person name="Grimwood J."/>
            <person name="Fossdal C.G."/>
            <person name="Hansson D."/>
            <person name="Henrissat B."/>
            <person name="Hietala A."/>
            <person name="Himmelstrand K."/>
            <person name="Hoffmeister D."/>
            <person name="Hogberg N."/>
            <person name="James T.Y."/>
            <person name="Karlsson M."/>
            <person name="Kohler A."/>
            <person name="Kues U."/>
            <person name="Lee Y.H."/>
            <person name="Lin Y.C."/>
            <person name="Lind M."/>
            <person name="Lindquist E."/>
            <person name="Lombard V."/>
            <person name="Lucas S."/>
            <person name="Lunden K."/>
            <person name="Morin E."/>
            <person name="Murat C."/>
            <person name="Park J."/>
            <person name="Raffaello T."/>
            <person name="Rouze P."/>
            <person name="Salamov A."/>
            <person name="Schmutz J."/>
            <person name="Solheim H."/>
            <person name="Stahlberg J."/>
            <person name="Velez H."/>
            <person name="de Vries R.P."/>
            <person name="Wiebenga A."/>
            <person name="Woodward S."/>
            <person name="Yakovlev I."/>
            <person name="Garbelotto M."/>
            <person name="Martin F."/>
            <person name="Grigoriev I.V."/>
            <person name="Stenlid J."/>
        </authorList>
    </citation>
    <scope>NUCLEOTIDE SEQUENCE [LARGE SCALE GENOMIC DNA]</scope>
    <source>
        <strain evidence="2 3">TC 32-1</strain>
    </source>
</reference>
<dbReference type="HOGENOM" id="CLU_1468340_0_0_1"/>
<keyword evidence="3" id="KW-1185">Reference proteome</keyword>
<name>W4K292_HETIT</name>
<feature type="region of interest" description="Disordered" evidence="1">
    <location>
        <begin position="45"/>
        <end position="64"/>
    </location>
</feature>
<accession>W4K292</accession>
<evidence type="ECO:0000256" key="1">
    <source>
        <dbReference type="SAM" id="MobiDB-lite"/>
    </source>
</evidence>
<proteinExistence type="predicted"/>
<gene>
    <name evidence="2" type="ORF">HETIRDRAFT_419569</name>
</gene>
<dbReference type="AlphaFoldDB" id="W4K292"/>
<sequence>MFSQHHLPSPLSDLPLLRDLDVPHSAKSSVVNLPDLPSLSAPWTHSPVSHLHPKSTRSPHIGSLQSQIFTPPATQSWSCQLTRDNATAEDLLRFNNSAFKLLLENHKKLKTTCLALKANLQASRDLLNKMIQALPQVYSLITGSVADTHVSPLASIINVGTAPSNPASTELDLAAYNNATVKAY</sequence>
<organism evidence="2 3">
    <name type="scientific">Heterobasidion irregulare (strain TC 32-1)</name>
    <dbReference type="NCBI Taxonomy" id="747525"/>
    <lineage>
        <taxon>Eukaryota</taxon>
        <taxon>Fungi</taxon>
        <taxon>Dikarya</taxon>
        <taxon>Basidiomycota</taxon>
        <taxon>Agaricomycotina</taxon>
        <taxon>Agaricomycetes</taxon>
        <taxon>Russulales</taxon>
        <taxon>Bondarzewiaceae</taxon>
        <taxon>Heterobasidion</taxon>
        <taxon>Heterobasidion annosum species complex</taxon>
    </lineage>
</organism>
<evidence type="ECO:0000313" key="3">
    <source>
        <dbReference type="Proteomes" id="UP000030671"/>
    </source>
</evidence>
<protein>
    <submittedName>
        <fullName evidence="2">Uncharacterized protein</fullName>
    </submittedName>
</protein>
<dbReference type="KEGG" id="hir:HETIRDRAFT_419569"/>
<dbReference type="InParanoid" id="W4K292"/>